<evidence type="ECO:0000313" key="2">
    <source>
        <dbReference type="Proteomes" id="UP000439903"/>
    </source>
</evidence>
<proteinExistence type="predicted"/>
<dbReference type="AlphaFoldDB" id="A0A8H4AS04"/>
<dbReference type="Proteomes" id="UP000439903">
    <property type="component" value="Unassembled WGS sequence"/>
</dbReference>
<dbReference type="OrthoDB" id="10433993at2759"/>
<evidence type="ECO:0000313" key="1">
    <source>
        <dbReference type="EMBL" id="KAF0527307.1"/>
    </source>
</evidence>
<sequence>MQYSTRSIKLAPEIKNAISRVEASLKDFMKTITNDNSDNDVIVEQLKPKKSHKMDNISSAMEELLEINKMLMIK</sequence>
<protein>
    <submittedName>
        <fullName evidence="1">Uncharacterized protein</fullName>
    </submittedName>
</protein>
<dbReference type="EMBL" id="WTPW01000281">
    <property type="protein sequence ID" value="KAF0527307.1"/>
    <property type="molecule type" value="Genomic_DNA"/>
</dbReference>
<gene>
    <name evidence="1" type="ORF">F8M41_013801</name>
</gene>
<reference evidence="1 2" key="1">
    <citation type="journal article" date="2019" name="Environ. Microbiol.">
        <title>At the nexus of three kingdoms: the genome of the mycorrhizal fungus Gigaspora margarita provides insights into plant, endobacterial and fungal interactions.</title>
        <authorList>
            <person name="Venice F."/>
            <person name="Ghignone S."/>
            <person name="Salvioli di Fossalunga A."/>
            <person name="Amselem J."/>
            <person name="Novero M."/>
            <person name="Xianan X."/>
            <person name="Sedzielewska Toro K."/>
            <person name="Morin E."/>
            <person name="Lipzen A."/>
            <person name="Grigoriev I.V."/>
            <person name="Henrissat B."/>
            <person name="Martin F.M."/>
            <person name="Bonfante P."/>
        </authorList>
    </citation>
    <scope>NUCLEOTIDE SEQUENCE [LARGE SCALE GENOMIC DNA]</scope>
    <source>
        <strain evidence="1 2">BEG34</strain>
    </source>
</reference>
<accession>A0A8H4AS04</accession>
<organism evidence="1 2">
    <name type="scientific">Gigaspora margarita</name>
    <dbReference type="NCBI Taxonomy" id="4874"/>
    <lineage>
        <taxon>Eukaryota</taxon>
        <taxon>Fungi</taxon>
        <taxon>Fungi incertae sedis</taxon>
        <taxon>Mucoromycota</taxon>
        <taxon>Glomeromycotina</taxon>
        <taxon>Glomeromycetes</taxon>
        <taxon>Diversisporales</taxon>
        <taxon>Gigasporaceae</taxon>
        <taxon>Gigaspora</taxon>
    </lineage>
</organism>
<comment type="caution">
    <text evidence="1">The sequence shown here is derived from an EMBL/GenBank/DDBJ whole genome shotgun (WGS) entry which is preliminary data.</text>
</comment>
<keyword evidence="2" id="KW-1185">Reference proteome</keyword>
<name>A0A8H4AS04_GIGMA</name>